<organism evidence="1 2">
    <name type="scientific">Favolaschia claudopus</name>
    <dbReference type="NCBI Taxonomy" id="2862362"/>
    <lineage>
        <taxon>Eukaryota</taxon>
        <taxon>Fungi</taxon>
        <taxon>Dikarya</taxon>
        <taxon>Basidiomycota</taxon>
        <taxon>Agaricomycotina</taxon>
        <taxon>Agaricomycetes</taxon>
        <taxon>Agaricomycetidae</taxon>
        <taxon>Agaricales</taxon>
        <taxon>Marasmiineae</taxon>
        <taxon>Mycenaceae</taxon>
        <taxon>Favolaschia</taxon>
    </lineage>
</organism>
<keyword evidence="2" id="KW-1185">Reference proteome</keyword>
<comment type="caution">
    <text evidence="1">The sequence shown here is derived from an EMBL/GenBank/DDBJ whole genome shotgun (WGS) entry which is preliminary data.</text>
</comment>
<dbReference type="EMBL" id="JAWWNJ010000119">
    <property type="protein sequence ID" value="KAK6988880.1"/>
    <property type="molecule type" value="Genomic_DNA"/>
</dbReference>
<protein>
    <recommendedName>
        <fullName evidence="3">F-box domain-containing protein</fullName>
    </recommendedName>
</protein>
<dbReference type="Proteomes" id="UP001362999">
    <property type="component" value="Unassembled WGS sequence"/>
</dbReference>
<sequence>MNSLFPNSCLGEIVGVLTPSMQATTALVSQRFASVARRELYREVELDESQTQQFFSTLASKAELGSLVHKIILAGSTYSCPQDVAEKAFRSLVNLWSLQIFHPVDFLPLPHFPGRLRDFLYAPEADEKVMDFLDSQPSIESIFFGDLGLLRSDSSFLPHLTAVSAPPDDLMVLVPSRPVKDVAFIYHHGDEALRPVVSLEFLSSSLVPVVAVELQISQLLAAADQTPGLDSLLPAVKQLVIYQDSTWGSAFTPGDGFGQSVNQMIQCINTLPTLRHVVVGSTYGTTQAQLIRRKFVHRCSVDLNYLVIGTADSILYWGGLSTRAKFLSQPLDAASIRHVNSLDY</sequence>
<evidence type="ECO:0000313" key="1">
    <source>
        <dbReference type="EMBL" id="KAK6988880.1"/>
    </source>
</evidence>
<proteinExistence type="predicted"/>
<name>A0AAV9ZQM1_9AGAR</name>
<gene>
    <name evidence="1" type="ORF">R3P38DRAFT_3093833</name>
</gene>
<evidence type="ECO:0008006" key="3">
    <source>
        <dbReference type="Google" id="ProtNLM"/>
    </source>
</evidence>
<accession>A0AAV9ZQM1</accession>
<reference evidence="1 2" key="1">
    <citation type="journal article" date="2024" name="J Genomics">
        <title>Draft genome sequencing and assembly of Favolaschia claudopus CIRM-BRFM 2984 isolated from oak limbs.</title>
        <authorList>
            <person name="Navarro D."/>
            <person name="Drula E."/>
            <person name="Chaduli D."/>
            <person name="Cazenave R."/>
            <person name="Ahrendt S."/>
            <person name="Wang J."/>
            <person name="Lipzen A."/>
            <person name="Daum C."/>
            <person name="Barry K."/>
            <person name="Grigoriev I.V."/>
            <person name="Favel A."/>
            <person name="Rosso M.N."/>
            <person name="Martin F."/>
        </authorList>
    </citation>
    <scope>NUCLEOTIDE SEQUENCE [LARGE SCALE GENOMIC DNA]</scope>
    <source>
        <strain evidence="1 2">CIRM-BRFM 2984</strain>
    </source>
</reference>
<evidence type="ECO:0000313" key="2">
    <source>
        <dbReference type="Proteomes" id="UP001362999"/>
    </source>
</evidence>
<dbReference type="AlphaFoldDB" id="A0AAV9ZQM1"/>